<dbReference type="EMBL" id="BARU01011924">
    <property type="protein sequence ID" value="GAH34859.1"/>
    <property type="molecule type" value="Genomic_DNA"/>
</dbReference>
<feature type="non-terminal residue" evidence="1">
    <location>
        <position position="1"/>
    </location>
</feature>
<proteinExistence type="predicted"/>
<accession>X1FZT4</accession>
<organism evidence="1">
    <name type="scientific">marine sediment metagenome</name>
    <dbReference type="NCBI Taxonomy" id="412755"/>
    <lineage>
        <taxon>unclassified sequences</taxon>
        <taxon>metagenomes</taxon>
        <taxon>ecological metagenomes</taxon>
    </lineage>
</organism>
<reference evidence="1" key="1">
    <citation type="journal article" date="2014" name="Front. Microbiol.">
        <title>High frequency of phylogenetically diverse reductive dehalogenase-homologous genes in deep subseafloor sedimentary metagenomes.</title>
        <authorList>
            <person name="Kawai M."/>
            <person name="Futagami T."/>
            <person name="Toyoda A."/>
            <person name="Takaki Y."/>
            <person name="Nishi S."/>
            <person name="Hori S."/>
            <person name="Arai W."/>
            <person name="Tsubouchi T."/>
            <person name="Morono Y."/>
            <person name="Uchiyama I."/>
            <person name="Ito T."/>
            <person name="Fujiyama A."/>
            <person name="Inagaki F."/>
            <person name="Takami H."/>
        </authorList>
    </citation>
    <scope>NUCLEOTIDE SEQUENCE</scope>
    <source>
        <strain evidence="1">Expedition CK06-06</strain>
    </source>
</reference>
<gene>
    <name evidence="1" type="ORF">S03H2_22211</name>
</gene>
<name>X1FZT4_9ZZZZ</name>
<comment type="caution">
    <text evidence="1">The sequence shown here is derived from an EMBL/GenBank/DDBJ whole genome shotgun (WGS) entry which is preliminary data.</text>
</comment>
<dbReference type="AlphaFoldDB" id="X1FZT4"/>
<protein>
    <submittedName>
        <fullName evidence="1">Uncharacterized protein</fullName>
    </submittedName>
</protein>
<evidence type="ECO:0000313" key="1">
    <source>
        <dbReference type="EMBL" id="GAH34859.1"/>
    </source>
</evidence>
<sequence length="85" mass="10049">VSEDSIKNDEQFRRIRTVPEFCKDCEDLKFCEGGCGARRYYHNLSLPDSFCYKYNNKEKPELKWSFSENSADLVHANYLCTLIIR</sequence>